<evidence type="ECO:0000313" key="18">
    <source>
        <dbReference type="EMBL" id="CAP28906.1"/>
    </source>
</evidence>
<dbReference type="SUPFAM" id="SSF55103">
    <property type="entry name" value="FAD-linked oxidases, C-terminal domain"/>
    <property type="match status" value="1"/>
</dbReference>
<feature type="transmembrane region" description="Helical" evidence="16">
    <location>
        <begin position="128"/>
        <end position="146"/>
    </location>
</feature>
<evidence type="ECO:0000313" key="20">
    <source>
        <dbReference type="WormBase" id="CBG09729"/>
    </source>
</evidence>
<dbReference type="InParanoid" id="A8X8E5"/>
<feature type="domain" description="FAD-binding PCMH-type" evidence="17">
    <location>
        <begin position="487"/>
        <end position="668"/>
    </location>
</feature>
<evidence type="ECO:0000256" key="11">
    <source>
        <dbReference type="ARBA" id="ARBA00023002"/>
    </source>
</evidence>
<evidence type="ECO:0000256" key="4">
    <source>
        <dbReference type="ARBA" id="ARBA00008000"/>
    </source>
</evidence>
<evidence type="ECO:0000256" key="9">
    <source>
        <dbReference type="ARBA" id="ARBA00022946"/>
    </source>
</evidence>
<dbReference type="eggNOG" id="KOG3103">
    <property type="taxonomic scope" value="Eukaryota"/>
</dbReference>
<dbReference type="GO" id="GO:0004458">
    <property type="term" value="F:D-lactate dehydrogenase (cytochrome) activity"/>
    <property type="evidence" value="ECO:0000318"/>
    <property type="project" value="GO_Central"/>
</dbReference>
<keyword evidence="9" id="KW-0809">Transit peptide</keyword>
<dbReference type="FunCoup" id="A8X8E5">
    <property type="interactions" value="589"/>
</dbReference>
<sequence>MSNGFWMDDGQQQQGGWNTQTNQQDMGWGQFDYSQHQQPQQPAGNDYYQQNQQQYQQPQNNYYGGQMFMPNTGTGALPNPAADGEDYENEPPLLEELGINFSHIKEKTIAVLNPTGSATVEVIADQDLAGPLVFCLLFGAALLLHGKLSFGFIYGVGGLGCVGIYALMNLMATDEKNISFTCTASVLGYCLLPMALLSIVTAVLSFKGIVGYLISSLAVLWCSSASSKLFVIALSMDHQRLLMSLKIEKPQKEEVWNIKPLPGYVCKWKDIKVDGGFSEEFRKCFVNVCHCEELPPPLEDLEQDEIAAQLDAGNPSFRIPMSVGEMDCVRDHSNENSVKHGIDLDPLKPIILRNRVAVGDLEVQRINKKPEQRVVEELYHKDSAKMKEATEDHQKDYHIQELNELKQEIFGVKSIQGTRIRLFDGKRLEISMRCELDGKPISDPKSTQAIQNAIEKSLPDFQKIAGSSGVRTQESVRRQFARDESHFVAPPPAVVLEPTNVEQVSQLLKLCNDRNIPVVPFGTGTGLEGGSMSILGGVCLSTQQVVGEPTLREQDFVCSVKPSTTRIALNDSIKHSGLFFPVDPGADASVCGMVATSASGTNAIRYGTMKENVVNLEVVLADGTVIDTKGKGRCPRKSSAGFNFTELFVGSEGTLGVITQATVKVHPRPQFLSAAVSSFSSVHQAASTVVEALQWSIPVARIELLDDVQIKACNAYSGLTLREAPTLFIEFHGSSEKEVADQTTAVEEICKSHEALDFDSGASPDKMAILWKARHNAYYAALSMRTGARGFTTDVCVPISKLADVISETRADLDEHGIHGTVVGHVGDGNFHVILPTIEEDKSEHRKIQSFSDRLVRRALAADGTCTGEHGIGLGKRKYLREELGENTVRLMHTVKKALDPRNIMNPGKVLPEL</sequence>
<evidence type="ECO:0000256" key="2">
    <source>
        <dbReference type="ARBA" id="ARBA00004141"/>
    </source>
</evidence>
<keyword evidence="8" id="KW-0274">FAD</keyword>
<dbReference type="Pfam" id="PF02913">
    <property type="entry name" value="FAD-oxidase_C"/>
    <property type="match status" value="1"/>
</dbReference>
<dbReference type="PANTHER" id="PTHR11748:SF111">
    <property type="entry name" value="D-LACTATE DEHYDROGENASE, MITOCHONDRIAL-RELATED"/>
    <property type="match status" value="1"/>
</dbReference>
<dbReference type="GeneID" id="8579199"/>
<keyword evidence="6" id="KW-0285">Flavoprotein</keyword>
<feature type="compositionally biased region" description="Low complexity" evidence="15">
    <location>
        <begin position="8"/>
        <end position="25"/>
    </location>
</feature>
<feature type="compositionally biased region" description="Low complexity" evidence="15">
    <location>
        <begin position="44"/>
        <end position="66"/>
    </location>
</feature>
<organism evidence="18 19">
    <name type="scientific">Caenorhabditis briggsae</name>
    <dbReference type="NCBI Taxonomy" id="6238"/>
    <lineage>
        <taxon>Eukaryota</taxon>
        <taxon>Metazoa</taxon>
        <taxon>Ecdysozoa</taxon>
        <taxon>Nematoda</taxon>
        <taxon>Chromadorea</taxon>
        <taxon>Rhabditida</taxon>
        <taxon>Rhabditina</taxon>
        <taxon>Rhabditomorpha</taxon>
        <taxon>Rhabditoidea</taxon>
        <taxon>Rhabditidae</taxon>
        <taxon>Peloderinae</taxon>
        <taxon>Caenorhabditis</taxon>
    </lineage>
</organism>
<evidence type="ECO:0000256" key="16">
    <source>
        <dbReference type="SAM" id="Phobius"/>
    </source>
</evidence>
<dbReference type="RefSeq" id="XP_002637203.1">
    <property type="nucleotide sequence ID" value="XM_002637157.1"/>
</dbReference>
<dbReference type="OMA" id="IQDRCRT"/>
<dbReference type="InterPro" id="IPR016171">
    <property type="entry name" value="Vanillyl_alc_oxidase_C-sub2"/>
</dbReference>
<evidence type="ECO:0000256" key="5">
    <source>
        <dbReference type="ARBA" id="ARBA00010596"/>
    </source>
</evidence>
<evidence type="ECO:0000256" key="8">
    <source>
        <dbReference type="ARBA" id="ARBA00022827"/>
    </source>
</evidence>
<dbReference type="WormBase" id="CBG09729">
    <property type="protein sequence ID" value="CBP39312"/>
    <property type="gene ID" value="WBGene00031263"/>
</dbReference>
<dbReference type="PANTHER" id="PTHR11748">
    <property type="entry name" value="D-LACTATE DEHYDROGENASE"/>
    <property type="match status" value="1"/>
</dbReference>
<comment type="subcellular location">
    <subcellularLocation>
        <location evidence="2">Membrane</location>
        <topology evidence="2">Multi-pass membrane protein</topology>
    </subcellularLocation>
    <subcellularLocation>
        <location evidence="3">Mitochondrion</location>
    </subcellularLocation>
</comment>
<evidence type="ECO:0000256" key="6">
    <source>
        <dbReference type="ARBA" id="ARBA00022630"/>
    </source>
</evidence>
<evidence type="ECO:0000256" key="10">
    <source>
        <dbReference type="ARBA" id="ARBA00022989"/>
    </source>
</evidence>
<comment type="cofactor">
    <cofactor evidence="1">
        <name>FAD</name>
        <dbReference type="ChEBI" id="CHEBI:57692"/>
    </cofactor>
</comment>
<keyword evidence="10 16" id="KW-1133">Transmembrane helix</keyword>
<dbReference type="KEGG" id="cbr:CBG_09729"/>
<dbReference type="FunFam" id="3.30.43.10:FF:000010">
    <property type="entry name" value="probable D-lactate dehydrogenase, mitochondrial"/>
    <property type="match status" value="1"/>
</dbReference>
<name>A8X8E5_CAEBR</name>
<dbReference type="HOGENOM" id="CLU_318382_0_0_1"/>
<dbReference type="InterPro" id="IPR016169">
    <property type="entry name" value="FAD-bd_PCMH_sub2"/>
</dbReference>
<dbReference type="GO" id="GO:0016020">
    <property type="term" value="C:membrane"/>
    <property type="evidence" value="ECO:0007669"/>
    <property type="project" value="UniProtKB-SubCell"/>
</dbReference>
<dbReference type="InterPro" id="IPR006977">
    <property type="entry name" value="Yip1_dom"/>
</dbReference>
<dbReference type="Proteomes" id="UP000008549">
    <property type="component" value="Unassembled WGS sequence"/>
</dbReference>
<evidence type="ECO:0000256" key="3">
    <source>
        <dbReference type="ARBA" id="ARBA00004173"/>
    </source>
</evidence>
<reference evidence="18 19" key="1">
    <citation type="journal article" date="2003" name="PLoS Biol.">
        <title>The genome sequence of Caenorhabditis briggsae: a platform for comparative genomics.</title>
        <authorList>
            <person name="Stein L.D."/>
            <person name="Bao Z."/>
            <person name="Blasiar D."/>
            <person name="Blumenthal T."/>
            <person name="Brent M.R."/>
            <person name="Chen N."/>
            <person name="Chinwalla A."/>
            <person name="Clarke L."/>
            <person name="Clee C."/>
            <person name="Coghlan A."/>
            <person name="Coulson A."/>
            <person name="D'Eustachio P."/>
            <person name="Fitch D.H."/>
            <person name="Fulton L.A."/>
            <person name="Fulton R.E."/>
            <person name="Griffiths-Jones S."/>
            <person name="Harris T.W."/>
            <person name="Hillier L.W."/>
            <person name="Kamath R."/>
            <person name="Kuwabara P.E."/>
            <person name="Mardis E.R."/>
            <person name="Marra M.A."/>
            <person name="Miner T.L."/>
            <person name="Minx P."/>
            <person name="Mullikin J.C."/>
            <person name="Plumb R.W."/>
            <person name="Rogers J."/>
            <person name="Schein J.E."/>
            <person name="Sohrmann M."/>
            <person name="Spieth J."/>
            <person name="Stajich J.E."/>
            <person name="Wei C."/>
            <person name="Willey D."/>
            <person name="Wilson R.K."/>
            <person name="Durbin R."/>
            <person name="Waterston R.H."/>
        </authorList>
    </citation>
    <scope>NUCLEOTIDE SEQUENCE [LARGE SCALE GENOMIC DNA]</scope>
    <source>
        <strain evidence="18 19">AF16</strain>
    </source>
</reference>
<dbReference type="Pfam" id="PF04893">
    <property type="entry name" value="Yip1"/>
    <property type="match status" value="1"/>
</dbReference>
<dbReference type="Gene3D" id="3.30.70.2740">
    <property type="match status" value="1"/>
</dbReference>
<proteinExistence type="inferred from homology"/>
<feature type="region of interest" description="Disordered" evidence="15">
    <location>
        <begin position="1"/>
        <end position="89"/>
    </location>
</feature>
<feature type="transmembrane region" description="Helical" evidence="16">
    <location>
        <begin position="184"/>
        <end position="206"/>
    </location>
</feature>
<dbReference type="InterPro" id="IPR004113">
    <property type="entry name" value="FAD-bd_oxidored_4_C"/>
</dbReference>
<dbReference type="FunFam" id="3.30.70.2740:FF:000001">
    <property type="entry name" value="D-lactate dehydrogenase mitochondrial"/>
    <property type="match status" value="1"/>
</dbReference>
<dbReference type="InterPro" id="IPR016164">
    <property type="entry name" value="FAD-linked_Oxase-like_C"/>
</dbReference>
<dbReference type="Gene3D" id="1.10.45.10">
    <property type="entry name" value="Vanillyl-alcohol Oxidase, Chain A, domain 4"/>
    <property type="match status" value="1"/>
</dbReference>
<evidence type="ECO:0000259" key="17">
    <source>
        <dbReference type="PROSITE" id="PS51387"/>
    </source>
</evidence>
<dbReference type="GO" id="GO:0008720">
    <property type="term" value="F:D-lactate dehydrogenase (NAD+) activity"/>
    <property type="evidence" value="ECO:0000318"/>
    <property type="project" value="GO_Central"/>
</dbReference>
<dbReference type="GO" id="GO:0005739">
    <property type="term" value="C:mitochondrion"/>
    <property type="evidence" value="ECO:0000318"/>
    <property type="project" value="GO_Central"/>
</dbReference>
<evidence type="ECO:0000313" key="19">
    <source>
        <dbReference type="Proteomes" id="UP000008549"/>
    </source>
</evidence>
<dbReference type="Pfam" id="PF01565">
    <property type="entry name" value="FAD_binding_4"/>
    <property type="match status" value="1"/>
</dbReference>
<evidence type="ECO:0000256" key="14">
    <source>
        <dbReference type="ARBA" id="ARBA00038897"/>
    </source>
</evidence>
<dbReference type="GO" id="GO:0071949">
    <property type="term" value="F:FAD binding"/>
    <property type="evidence" value="ECO:0007669"/>
    <property type="project" value="InterPro"/>
</dbReference>
<dbReference type="GO" id="GO:0050660">
    <property type="term" value="F:flavin adenine dinucleotide binding"/>
    <property type="evidence" value="ECO:0000318"/>
    <property type="project" value="GO_Central"/>
</dbReference>
<protein>
    <recommendedName>
        <fullName evidence="14">D-lactate dehydrogenase (cytochrome)</fullName>
        <ecNumber evidence="14">1.1.2.4</ecNumber>
    </recommendedName>
</protein>
<feature type="compositionally biased region" description="Polar residues" evidence="15">
    <location>
        <begin position="32"/>
        <end position="43"/>
    </location>
</feature>
<keyword evidence="11" id="KW-0560">Oxidoreductase</keyword>
<dbReference type="InterPro" id="IPR036318">
    <property type="entry name" value="FAD-bd_PCMH-like_sf"/>
</dbReference>
<evidence type="ECO:0000256" key="7">
    <source>
        <dbReference type="ARBA" id="ARBA00022692"/>
    </source>
</evidence>
<keyword evidence="7 16" id="KW-0812">Transmembrane</keyword>
<feature type="transmembrane region" description="Helical" evidence="16">
    <location>
        <begin position="212"/>
        <end position="236"/>
    </location>
</feature>
<reference evidence="18 19" key="2">
    <citation type="journal article" date="2011" name="PLoS Genet.">
        <title>Caenorhabditis briggsae recombinant inbred line genotypes reveal inter-strain incompatibility and the evolution of recombination.</title>
        <authorList>
            <person name="Ross J.A."/>
            <person name="Koboldt D.C."/>
            <person name="Staisch J.E."/>
            <person name="Chamberlin H.M."/>
            <person name="Gupta B.P."/>
            <person name="Miller R.D."/>
            <person name="Baird S.E."/>
            <person name="Haag E.S."/>
        </authorList>
    </citation>
    <scope>NUCLEOTIDE SEQUENCE [LARGE SCALE GENOMIC DNA]</scope>
    <source>
        <strain evidence="18 19">AF16</strain>
    </source>
</reference>
<keyword evidence="12" id="KW-0496">Mitochondrion</keyword>
<dbReference type="InterPro" id="IPR012981">
    <property type="entry name" value="PIH1_N"/>
</dbReference>
<dbReference type="SUPFAM" id="SSF56176">
    <property type="entry name" value="FAD-binding/transporter-associated domain-like"/>
    <property type="match status" value="1"/>
</dbReference>
<dbReference type="CTD" id="8579199"/>
<evidence type="ECO:0000256" key="13">
    <source>
        <dbReference type="ARBA" id="ARBA00023136"/>
    </source>
</evidence>
<keyword evidence="19" id="KW-1185">Reference proteome</keyword>
<evidence type="ECO:0000256" key="15">
    <source>
        <dbReference type="SAM" id="MobiDB-lite"/>
    </source>
</evidence>
<dbReference type="eggNOG" id="KOG1231">
    <property type="taxonomic scope" value="Eukaryota"/>
</dbReference>
<comment type="similarity">
    <text evidence="4">Belongs to the FAD-binding oxidoreductase/transferase type 4 family.</text>
</comment>
<accession>A8X8E5</accession>
<evidence type="ECO:0000256" key="12">
    <source>
        <dbReference type="ARBA" id="ARBA00023128"/>
    </source>
</evidence>
<keyword evidence="13 16" id="KW-0472">Membrane</keyword>
<dbReference type="eggNOG" id="KOG4356">
    <property type="taxonomic scope" value="Eukaryota"/>
</dbReference>
<dbReference type="EMBL" id="HE600998">
    <property type="protein sequence ID" value="CAP28906.1"/>
    <property type="molecule type" value="Genomic_DNA"/>
</dbReference>
<dbReference type="STRING" id="6238.A8X8E5"/>
<dbReference type="Gene3D" id="3.30.465.10">
    <property type="match status" value="1"/>
</dbReference>
<dbReference type="InterPro" id="IPR016166">
    <property type="entry name" value="FAD-bd_PCMH"/>
</dbReference>
<comment type="similarity">
    <text evidence="5">Belongs to the YIP1 family.</text>
</comment>
<gene>
    <name evidence="18 20" type="ORF">CBG09729</name>
    <name evidence="18" type="ORF">CBG_09729</name>
</gene>
<dbReference type="PROSITE" id="PS51387">
    <property type="entry name" value="FAD_PCMH"/>
    <property type="match status" value="1"/>
</dbReference>
<dbReference type="Pfam" id="PF08190">
    <property type="entry name" value="PIH1"/>
    <property type="match status" value="1"/>
</dbReference>
<dbReference type="InterPro" id="IPR006094">
    <property type="entry name" value="Oxid_FAD_bind_N"/>
</dbReference>
<dbReference type="AlphaFoldDB" id="A8X8E5"/>
<evidence type="ECO:0000256" key="1">
    <source>
        <dbReference type="ARBA" id="ARBA00001974"/>
    </source>
</evidence>
<dbReference type="FunFam" id="3.30.465.10:FF:000089">
    <property type="entry name" value="Protein CBG09729"/>
    <property type="match status" value="1"/>
</dbReference>
<dbReference type="EC" id="1.1.2.4" evidence="14"/>
<feature type="transmembrane region" description="Helical" evidence="16">
    <location>
        <begin position="152"/>
        <end position="172"/>
    </location>
</feature>
<dbReference type="FunFam" id="1.10.45.10:FF:000001">
    <property type="entry name" value="D-lactate dehydrogenase mitochondrial"/>
    <property type="match status" value="1"/>
</dbReference>
<dbReference type="GO" id="GO:1903457">
    <property type="term" value="P:lactate catabolic process"/>
    <property type="evidence" value="ECO:0000318"/>
    <property type="project" value="GO_Central"/>
</dbReference>